<dbReference type="AlphaFoldDB" id="A0A388LKG1"/>
<dbReference type="Proteomes" id="UP000265515">
    <property type="component" value="Unassembled WGS sequence"/>
</dbReference>
<sequence length="628" mass="70216">MKRLYDQSRVRVNGTDMQLRAAKRFLQEGAQVVVMKITRTKTTTEVNRGILIGLLRRPRPKSFLLKMSSNKLVGLYRAAGTMTDAKSKLSLRLKIDGALLEKTGISVRKRVNVILPFNPRIRKTLVCRAAEEMIDRKIDDDHLAGFVKNRIHIIWRKNRTVSKLLHNQKFFATDEEKRCPCACSKLPKIDGHVLTRFADLDAERIPGFVHNSKNITRSVGTQNGRRVLLAISKANRHLGTQAVDLSIPEGTIGTADHKLAAWTDAKVRRWSTGFKGFVLAPMDRNPGDTAVICPVLYRHTFRKIFLWNTNYESVGKGVTESEALAKCKGDFLAADLQKLGAWRRDGRLGNAYVIPKHKDLNKWRPIAPAPADPAGLAQGRVARALHCLLLRVPAQASFYLNSVSYLADKMKATTHRLRTAGCEQAIGRCYDIKEMFSRIPHDAVLQSVHQLLRRFEDADWKQVKVSVKSRSCILSKTVRKQDGYVSIKLKEILTIVKFDLQHSSIKCGPVVMKQVFGIPMGKTTSPVLASITCAMAEERFLRALGADRRLMAGWRIMDGISVVAGLPSDVHQEGYPQCFFEQFEACSCWGRLLLQSVKHTCGVTPRKSLSGLPPGGLSRCPGRFGQGC</sequence>
<protein>
    <recommendedName>
        <fullName evidence="3">Reverse transcriptase domain-containing protein</fullName>
    </recommendedName>
</protein>
<dbReference type="Gramene" id="GBG82725">
    <property type="protein sequence ID" value="GBG82725"/>
    <property type="gene ID" value="CBR_g36253"/>
</dbReference>
<comment type="caution">
    <text evidence="1">The sequence shown here is derived from an EMBL/GenBank/DDBJ whole genome shotgun (WGS) entry which is preliminary data.</text>
</comment>
<name>A0A388LKG1_CHABU</name>
<reference evidence="1 2" key="1">
    <citation type="journal article" date="2018" name="Cell">
        <title>The Chara Genome: Secondary Complexity and Implications for Plant Terrestrialization.</title>
        <authorList>
            <person name="Nishiyama T."/>
            <person name="Sakayama H."/>
            <person name="Vries J.D."/>
            <person name="Buschmann H."/>
            <person name="Saint-Marcoux D."/>
            <person name="Ullrich K.K."/>
            <person name="Haas F.B."/>
            <person name="Vanderstraeten L."/>
            <person name="Becker D."/>
            <person name="Lang D."/>
            <person name="Vosolsobe S."/>
            <person name="Rombauts S."/>
            <person name="Wilhelmsson P.K.I."/>
            <person name="Janitza P."/>
            <person name="Kern R."/>
            <person name="Heyl A."/>
            <person name="Rumpler F."/>
            <person name="Villalobos L.I.A.C."/>
            <person name="Clay J.M."/>
            <person name="Skokan R."/>
            <person name="Toyoda A."/>
            <person name="Suzuki Y."/>
            <person name="Kagoshima H."/>
            <person name="Schijlen E."/>
            <person name="Tajeshwar N."/>
            <person name="Catarino B."/>
            <person name="Hetherington A.J."/>
            <person name="Saltykova A."/>
            <person name="Bonnot C."/>
            <person name="Breuninger H."/>
            <person name="Symeonidi A."/>
            <person name="Radhakrishnan G.V."/>
            <person name="Van Nieuwerburgh F."/>
            <person name="Deforce D."/>
            <person name="Chang C."/>
            <person name="Karol K.G."/>
            <person name="Hedrich R."/>
            <person name="Ulvskov P."/>
            <person name="Glockner G."/>
            <person name="Delwiche C.F."/>
            <person name="Petrasek J."/>
            <person name="Van de Peer Y."/>
            <person name="Friml J."/>
            <person name="Beilby M."/>
            <person name="Dolan L."/>
            <person name="Kohara Y."/>
            <person name="Sugano S."/>
            <person name="Fujiyama A."/>
            <person name="Delaux P.-M."/>
            <person name="Quint M."/>
            <person name="TheiBen G."/>
            <person name="Hagemann M."/>
            <person name="Harholt J."/>
            <person name="Dunand C."/>
            <person name="Zachgo S."/>
            <person name="Langdale J."/>
            <person name="Maumus F."/>
            <person name="Straeten D.V.D."/>
            <person name="Gould S.B."/>
            <person name="Rensing S.A."/>
        </authorList>
    </citation>
    <scope>NUCLEOTIDE SEQUENCE [LARGE SCALE GENOMIC DNA]</scope>
    <source>
        <strain evidence="1 2">S276</strain>
    </source>
</reference>
<organism evidence="1 2">
    <name type="scientific">Chara braunii</name>
    <name type="common">Braun's stonewort</name>
    <dbReference type="NCBI Taxonomy" id="69332"/>
    <lineage>
        <taxon>Eukaryota</taxon>
        <taxon>Viridiplantae</taxon>
        <taxon>Streptophyta</taxon>
        <taxon>Charophyceae</taxon>
        <taxon>Charales</taxon>
        <taxon>Characeae</taxon>
        <taxon>Chara</taxon>
    </lineage>
</organism>
<accession>A0A388LKG1</accession>
<gene>
    <name evidence="1" type="ORF">CBR_g36253</name>
</gene>
<evidence type="ECO:0000313" key="2">
    <source>
        <dbReference type="Proteomes" id="UP000265515"/>
    </source>
</evidence>
<dbReference type="EMBL" id="BFEA01000415">
    <property type="protein sequence ID" value="GBG82725.1"/>
    <property type="molecule type" value="Genomic_DNA"/>
</dbReference>
<proteinExistence type="predicted"/>
<keyword evidence="2" id="KW-1185">Reference proteome</keyword>
<evidence type="ECO:0008006" key="3">
    <source>
        <dbReference type="Google" id="ProtNLM"/>
    </source>
</evidence>
<evidence type="ECO:0000313" key="1">
    <source>
        <dbReference type="EMBL" id="GBG82725.1"/>
    </source>
</evidence>